<dbReference type="EMBL" id="BMSZ01000012">
    <property type="protein sequence ID" value="GGS64082.1"/>
    <property type="molecule type" value="Genomic_DNA"/>
</dbReference>
<keyword evidence="2" id="KW-1185">Reference proteome</keyword>
<organism evidence="1 2">
    <name type="scientific">Streptomyces badius</name>
    <dbReference type="NCBI Taxonomy" id="1941"/>
    <lineage>
        <taxon>Bacteria</taxon>
        <taxon>Bacillati</taxon>
        <taxon>Actinomycetota</taxon>
        <taxon>Actinomycetes</taxon>
        <taxon>Kitasatosporales</taxon>
        <taxon>Streptomycetaceae</taxon>
        <taxon>Streptomyces</taxon>
    </lineage>
</organism>
<sequence length="58" mass="6147">MPTPPASPRAARSLAVVNEEIRALLSAGGLVSSEGRRRYQELLVEWAAAVRGDVTEAA</sequence>
<comment type="caution">
    <text evidence="1">The sequence shown here is derived from an EMBL/GenBank/DDBJ whole genome shotgun (WGS) entry which is preliminary data.</text>
</comment>
<protein>
    <submittedName>
        <fullName evidence="1">Uncharacterized protein</fullName>
    </submittedName>
</protein>
<evidence type="ECO:0000313" key="1">
    <source>
        <dbReference type="EMBL" id="GGS64082.1"/>
    </source>
</evidence>
<name>A0ABQ2TE99_STRBA</name>
<reference evidence="2" key="1">
    <citation type="journal article" date="2019" name="Int. J. Syst. Evol. Microbiol.">
        <title>The Global Catalogue of Microorganisms (GCM) 10K type strain sequencing project: providing services to taxonomists for standard genome sequencing and annotation.</title>
        <authorList>
            <consortium name="The Broad Institute Genomics Platform"/>
            <consortium name="The Broad Institute Genome Sequencing Center for Infectious Disease"/>
            <person name="Wu L."/>
            <person name="Ma J."/>
        </authorList>
    </citation>
    <scope>NUCLEOTIDE SEQUENCE [LARGE SCALE GENOMIC DNA]</scope>
    <source>
        <strain evidence="2">JCM 4350</strain>
    </source>
</reference>
<dbReference type="Proteomes" id="UP000659767">
    <property type="component" value="Unassembled WGS sequence"/>
</dbReference>
<accession>A0ABQ2TE99</accession>
<dbReference type="RefSeq" id="WP_234428000.1">
    <property type="nucleotide sequence ID" value="NZ_BMSZ01000012.1"/>
</dbReference>
<gene>
    <name evidence="1" type="ORF">GCM10010253_43830</name>
</gene>
<proteinExistence type="predicted"/>
<evidence type="ECO:0000313" key="2">
    <source>
        <dbReference type="Proteomes" id="UP000659767"/>
    </source>
</evidence>